<sequence>MIQNDPKTFSYFCSSIRHLCYRLSFQSTFPSWVHMFRHHSHGNFLSSLCGRIHFQPTATSSDLPQRFNKFDEYLRLQLENLNREGEVDGKLLRCSWLASFLAIALEDYVEDASAFCSLDLIYDETWILEYMDQSARMLDACNVLMEALSRLQHGLLLVRHAWYALADVKIFPLGEQRDECTRSDVNEEQVSVALKSLRKWMHVQGSSEGHLQKLSHIMQHMINPLDELHKRSIAKESELLYSLFLANVRVVLALYMLSLALLQEKGLLSLNLSFPHAISWASTVSGLVQMGKDEVNRQKVMNLCLQDLIPLYANVQELVCMIEQGLESNRVLLSEIISEWLAESGHNLSLQTDQIANSLELLRAKLDELFNAIVLSRSLLLDKLGGSETDKSPPFG</sequence>
<comment type="caution">
    <text evidence="1">The sequence shown here is derived from an EMBL/GenBank/DDBJ whole genome shotgun (WGS) entry which is preliminary data.</text>
</comment>
<name>A0A8T2RBS3_CERRI</name>
<dbReference type="EMBL" id="CM035433">
    <property type="protein sequence ID" value="KAH7293894.1"/>
    <property type="molecule type" value="Genomic_DNA"/>
</dbReference>
<dbReference type="EMBL" id="CM035433">
    <property type="protein sequence ID" value="KAH7293893.1"/>
    <property type="molecule type" value="Genomic_DNA"/>
</dbReference>
<reference evidence="1" key="1">
    <citation type="submission" date="2021-08" db="EMBL/GenBank/DDBJ databases">
        <title>WGS assembly of Ceratopteris richardii.</title>
        <authorList>
            <person name="Marchant D.B."/>
            <person name="Chen G."/>
            <person name="Jenkins J."/>
            <person name="Shu S."/>
            <person name="Leebens-Mack J."/>
            <person name="Grimwood J."/>
            <person name="Schmutz J."/>
            <person name="Soltis P."/>
            <person name="Soltis D."/>
            <person name="Chen Z.-H."/>
        </authorList>
    </citation>
    <scope>NUCLEOTIDE SEQUENCE</scope>
    <source>
        <strain evidence="1">Whitten #5841</strain>
        <tissue evidence="1">Leaf</tissue>
    </source>
</reference>
<evidence type="ECO:0000313" key="2">
    <source>
        <dbReference type="Proteomes" id="UP000825935"/>
    </source>
</evidence>
<dbReference type="AlphaFoldDB" id="A0A8T2RBS3"/>
<organism evidence="1 2">
    <name type="scientific">Ceratopteris richardii</name>
    <name type="common">Triangle waterfern</name>
    <dbReference type="NCBI Taxonomy" id="49495"/>
    <lineage>
        <taxon>Eukaryota</taxon>
        <taxon>Viridiplantae</taxon>
        <taxon>Streptophyta</taxon>
        <taxon>Embryophyta</taxon>
        <taxon>Tracheophyta</taxon>
        <taxon>Polypodiopsida</taxon>
        <taxon>Polypodiidae</taxon>
        <taxon>Polypodiales</taxon>
        <taxon>Pteridineae</taxon>
        <taxon>Pteridaceae</taxon>
        <taxon>Parkerioideae</taxon>
        <taxon>Ceratopteris</taxon>
    </lineage>
</organism>
<protein>
    <submittedName>
        <fullName evidence="1">Uncharacterized protein</fullName>
    </submittedName>
</protein>
<proteinExistence type="predicted"/>
<gene>
    <name evidence="1" type="ORF">KP509_28G046900</name>
</gene>
<keyword evidence="2" id="KW-1185">Reference proteome</keyword>
<accession>A0A8T2RBS3</accession>
<dbReference type="PANTHER" id="PTHR31509">
    <property type="entry name" value="BPS1-LIKE PROTEIN"/>
    <property type="match status" value="1"/>
</dbReference>
<evidence type="ECO:0000313" key="1">
    <source>
        <dbReference type="EMBL" id="KAH7293892.1"/>
    </source>
</evidence>
<dbReference type="EMBL" id="CM035433">
    <property type="protein sequence ID" value="KAH7293892.1"/>
    <property type="molecule type" value="Genomic_DNA"/>
</dbReference>
<dbReference type="Proteomes" id="UP000825935">
    <property type="component" value="Chromosome 28"/>
</dbReference>